<protein>
    <submittedName>
        <fullName evidence="1">Uncharacterized protein</fullName>
    </submittedName>
</protein>
<dbReference type="EMBL" id="KV417311">
    <property type="protein sequence ID" value="KZO92395.1"/>
    <property type="molecule type" value="Genomic_DNA"/>
</dbReference>
<evidence type="ECO:0000313" key="2">
    <source>
        <dbReference type="Proteomes" id="UP000076738"/>
    </source>
</evidence>
<gene>
    <name evidence="1" type="ORF">CALVIDRAFT_309754</name>
</gene>
<organism evidence="1 2">
    <name type="scientific">Calocera viscosa (strain TUFC12733)</name>
    <dbReference type="NCBI Taxonomy" id="1330018"/>
    <lineage>
        <taxon>Eukaryota</taxon>
        <taxon>Fungi</taxon>
        <taxon>Dikarya</taxon>
        <taxon>Basidiomycota</taxon>
        <taxon>Agaricomycotina</taxon>
        <taxon>Dacrymycetes</taxon>
        <taxon>Dacrymycetales</taxon>
        <taxon>Dacrymycetaceae</taxon>
        <taxon>Calocera</taxon>
    </lineage>
</organism>
<keyword evidence="2" id="KW-1185">Reference proteome</keyword>
<sequence length="105" mass="12111">MPTEPRHTLCPQRMLRRRSDRFPVAREKVCEPAEGVTCRVVTSSSRRKRARPHRAEGSSQNILAAFCFHSVLVWLATHLAEYTRVTVHGASRHCFFIHLTRLFSP</sequence>
<accession>A0A167I8B3</accession>
<reference evidence="1 2" key="1">
    <citation type="journal article" date="2016" name="Mol. Biol. Evol.">
        <title>Comparative Genomics of Early-Diverging Mushroom-Forming Fungi Provides Insights into the Origins of Lignocellulose Decay Capabilities.</title>
        <authorList>
            <person name="Nagy L.G."/>
            <person name="Riley R."/>
            <person name="Tritt A."/>
            <person name="Adam C."/>
            <person name="Daum C."/>
            <person name="Floudas D."/>
            <person name="Sun H."/>
            <person name="Yadav J.S."/>
            <person name="Pangilinan J."/>
            <person name="Larsson K.H."/>
            <person name="Matsuura K."/>
            <person name="Barry K."/>
            <person name="Labutti K."/>
            <person name="Kuo R."/>
            <person name="Ohm R.A."/>
            <person name="Bhattacharya S.S."/>
            <person name="Shirouzu T."/>
            <person name="Yoshinaga Y."/>
            <person name="Martin F.M."/>
            <person name="Grigoriev I.V."/>
            <person name="Hibbett D.S."/>
        </authorList>
    </citation>
    <scope>NUCLEOTIDE SEQUENCE [LARGE SCALE GENOMIC DNA]</scope>
    <source>
        <strain evidence="1 2">TUFC12733</strain>
    </source>
</reference>
<name>A0A167I8B3_CALVF</name>
<dbReference type="AlphaFoldDB" id="A0A167I8B3"/>
<dbReference type="Proteomes" id="UP000076738">
    <property type="component" value="Unassembled WGS sequence"/>
</dbReference>
<proteinExistence type="predicted"/>
<evidence type="ECO:0000313" key="1">
    <source>
        <dbReference type="EMBL" id="KZO92395.1"/>
    </source>
</evidence>